<keyword evidence="3" id="KW-1185">Reference proteome</keyword>
<evidence type="ECO:0000313" key="3">
    <source>
        <dbReference type="Proteomes" id="UP001309876"/>
    </source>
</evidence>
<evidence type="ECO:0000256" key="1">
    <source>
        <dbReference type="SAM" id="SignalP"/>
    </source>
</evidence>
<feature type="chain" id="PRO_5043017822" evidence="1">
    <location>
        <begin position="22"/>
        <end position="234"/>
    </location>
</feature>
<evidence type="ECO:0000313" key="2">
    <source>
        <dbReference type="EMBL" id="KAK5080943.1"/>
    </source>
</evidence>
<dbReference type="Proteomes" id="UP001309876">
    <property type="component" value="Unassembled WGS sequence"/>
</dbReference>
<dbReference type="AlphaFoldDB" id="A0AAN7STC0"/>
<organism evidence="2 3">
    <name type="scientific">Lithohypha guttulata</name>
    <dbReference type="NCBI Taxonomy" id="1690604"/>
    <lineage>
        <taxon>Eukaryota</taxon>
        <taxon>Fungi</taxon>
        <taxon>Dikarya</taxon>
        <taxon>Ascomycota</taxon>
        <taxon>Pezizomycotina</taxon>
        <taxon>Eurotiomycetes</taxon>
        <taxon>Chaetothyriomycetidae</taxon>
        <taxon>Chaetothyriales</taxon>
        <taxon>Trichomeriaceae</taxon>
        <taxon>Lithohypha</taxon>
    </lineage>
</organism>
<keyword evidence="1" id="KW-0732">Signal</keyword>
<protein>
    <submittedName>
        <fullName evidence="2">Uncharacterized protein</fullName>
    </submittedName>
</protein>
<dbReference type="EMBL" id="JAVRRJ010000011">
    <property type="protein sequence ID" value="KAK5080943.1"/>
    <property type="molecule type" value="Genomic_DNA"/>
</dbReference>
<name>A0AAN7STC0_9EURO</name>
<gene>
    <name evidence="2" type="ORF">LTR05_008259</name>
</gene>
<comment type="caution">
    <text evidence="2">The sequence shown here is derived from an EMBL/GenBank/DDBJ whole genome shotgun (WGS) entry which is preliminary data.</text>
</comment>
<sequence length="234" mass="22914">MHRAIALSALTLAANTALVTGLTVNGFNFPGDSHAQSVCLSQPAGSVKCLMNGQLTDVSYVICTNGNEKEQFVAAGTRCEQNGPADVGKLVAGAPTLTHTFAHSTSAAVSAASSAVNSVVTPSASASASASSSVSPTATATASSVSSVALNQTSQVFSIADAIASQVNSVLKTISGLSFTPPASASASVPPASSATPMNSVIVTSPSIATALATASAGGKKRDLASEEGPFPSA</sequence>
<proteinExistence type="predicted"/>
<feature type="signal peptide" evidence="1">
    <location>
        <begin position="1"/>
        <end position="21"/>
    </location>
</feature>
<accession>A0AAN7STC0</accession>
<reference evidence="2 3" key="1">
    <citation type="submission" date="2023-08" db="EMBL/GenBank/DDBJ databases">
        <title>Black Yeasts Isolated from many extreme environments.</title>
        <authorList>
            <person name="Coleine C."/>
            <person name="Stajich J.E."/>
            <person name="Selbmann L."/>
        </authorList>
    </citation>
    <scope>NUCLEOTIDE SEQUENCE [LARGE SCALE GENOMIC DNA]</scope>
    <source>
        <strain evidence="2 3">CCFEE 5910</strain>
    </source>
</reference>